<evidence type="ECO:0000256" key="5">
    <source>
        <dbReference type="ARBA" id="ARBA00022989"/>
    </source>
</evidence>
<evidence type="ECO:0000256" key="2">
    <source>
        <dbReference type="ARBA" id="ARBA00008488"/>
    </source>
</evidence>
<keyword evidence="5 8" id="KW-1133">Transmembrane helix</keyword>
<evidence type="ECO:0000256" key="4">
    <source>
        <dbReference type="ARBA" id="ARBA00022692"/>
    </source>
</evidence>
<dbReference type="Pfam" id="PF03006">
    <property type="entry name" value="HlyIII"/>
    <property type="match status" value="1"/>
</dbReference>
<reference evidence="9" key="1">
    <citation type="submission" date="2020-08" db="EMBL/GenBank/DDBJ databases">
        <title>Genome public.</title>
        <authorList>
            <person name="Liu C."/>
            <person name="Sun Q."/>
        </authorList>
    </citation>
    <scope>NUCLEOTIDE SEQUENCE</scope>
    <source>
        <strain evidence="9">NSJ-12</strain>
    </source>
</reference>
<dbReference type="InterPro" id="IPR005744">
    <property type="entry name" value="Hy-lIII"/>
</dbReference>
<evidence type="ECO:0000313" key="10">
    <source>
        <dbReference type="Proteomes" id="UP000655830"/>
    </source>
</evidence>
<feature type="binding site" evidence="7">
    <location>
        <position position="192"/>
    </location>
    <ligand>
        <name>Zn(2+)</name>
        <dbReference type="ChEBI" id="CHEBI:29105"/>
    </ligand>
</feature>
<dbReference type="GO" id="GO:0046872">
    <property type="term" value="F:metal ion binding"/>
    <property type="evidence" value="ECO:0007669"/>
    <property type="project" value="UniProtKB-KW"/>
</dbReference>
<evidence type="ECO:0000313" key="9">
    <source>
        <dbReference type="EMBL" id="MBC8579901.1"/>
    </source>
</evidence>
<dbReference type="InterPro" id="IPR004254">
    <property type="entry name" value="AdipoR/HlyIII-related"/>
</dbReference>
<name>A0A926EHU4_9FIRM</name>
<feature type="binding site" evidence="7">
    <location>
        <position position="196"/>
    </location>
    <ligand>
        <name>Zn(2+)</name>
        <dbReference type="ChEBI" id="CHEBI:29105"/>
    </ligand>
</feature>
<organism evidence="9 10">
    <name type="scientific">Zhenhengia yiwuensis</name>
    <dbReference type="NCBI Taxonomy" id="2763666"/>
    <lineage>
        <taxon>Bacteria</taxon>
        <taxon>Bacillati</taxon>
        <taxon>Bacillota</taxon>
        <taxon>Clostridia</taxon>
        <taxon>Lachnospirales</taxon>
        <taxon>Lachnospiraceae</taxon>
        <taxon>Zhenhengia</taxon>
    </lineage>
</organism>
<comment type="caution">
    <text evidence="9">The sequence shown here is derived from an EMBL/GenBank/DDBJ whole genome shotgun (WGS) entry which is preliminary data.</text>
</comment>
<dbReference type="EMBL" id="JACRSY010000014">
    <property type="protein sequence ID" value="MBC8579901.1"/>
    <property type="molecule type" value="Genomic_DNA"/>
</dbReference>
<evidence type="ECO:0000256" key="1">
    <source>
        <dbReference type="ARBA" id="ARBA00004651"/>
    </source>
</evidence>
<feature type="transmembrane region" description="Helical" evidence="8">
    <location>
        <begin position="43"/>
        <end position="63"/>
    </location>
</feature>
<feature type="transmembrane region" description="Helical" evidence="8">
    <location>
        <begin position="83"/>
        <end position="100"/>
    </location>
</feature>
<evidence type="ECO:0000256" key="7">
    <source>
        <dbReference type="PIRSR" id="PIRSR604254-1"/>
    </source>
</evidence>
<comment type="subcellular location">
    <subcellularLocation>
        <location evidence="1">Cell membrane</location>
        <topology evidence="1">Multi-pass membrane protein</topology>
    </subcellularLocation>
</comment>
<feature type="transmembrane region" description="Helical" evidence="8">
    <location>
        <begin position="192"/>
        <end position="214"/>
    </location>
</feature>
<feature type="transmembrane region" description="Helical" evidence="8">
    <location>
        <begin position="106"/>
        <end position="125"/>
    </location>
</feature>
<dbReference type="GO" id="GO:0005886">
    <property type="term" value="C:plasma membrane"/>
    <property type="evidence" value="ECO:0007669"/>
    <property type="project" value="UniProtKB-SubCell"/>
</dbReference>
<evidence type="ECO:0000256" key="3">
    <source>
        <dbReference type="ARBA" id="ARBA00022475"/>
    </source>
</evidence>
<protein>
    <submittedName>
        <fullName evidence="9">Hemolysin III family protein</fullName>
    </submittedName>
</protein>
<dbReference type="AlphaFoldDB" id="A0A926EHU4"/>
<dbReference type="NCBIfam" id="TIGR01065">
    <property type="entry name" value="hlyIII"/>
    <property type="match status" value="1"/>
</dbReference>
<sequence>MNQYIREPINAYTHLIGAGLSFIGTILLLIYGGKGSPLTTTAIVSITIFGLSLVALYTASGIYHAVRANQAVLLKLKKLDHSMIFILIAGSYTPFCLLALTGAWQISIITIIWSLAIIGITLKVFWINMPRWISTGFYIGMGWVAVLALSPLSKALNTGGLTWLALGGIMYTIGGIIYGLKKPNISKIFGFHELFHIFVMLGSACHYWCVFNYVL</sequence>
<feature type="binding site" evidence="7">
    <location>
        <position position="64"/>
    </location>
    <ligand>
        <name>Zn(2+)</name>
        <dbReference type="ChEBI" id="CHEBI:29105"/>
    </ligand>
</feature>
<keyword evidence="7" id="KW-0479">Metal-binding</keyword>
<evidence type="ECO:0000256" key="8">
    <source>
        <dbReference type="SAM" id="Phobius"/>
    </source>
</evidence>
<proteinExistence type="inferred from homology"/>
<feature type="transmembrane region" description="Helical" evidence="8">
    <location>
        <begin position="12"/>
        <end position="31"/>
    </location>
</feature>
<keyword evidence="10" id="KW-1185">Reference proteome</keyword>
<dbReference type="PANTHER" id="PTHR20855">
    <property type="entry name" value="ADIPOR/PROGESTIN RECEPTOR-RELATED"/>
    <property type="match status" value="1"/>
</dbReference>
<feature type="transmembrane region" description="Helical" evidence="8">
    <location>
        <begin position="161"/>
        <end position="180"/>
    </location>
</feature>
<dbReference type="PANTHER" id="PTHR20855:SF3">
    <property type="entry name" value="LD03007P"/>
    <property type="match status" value="1"/>
</dbReference>
<dbReference type="GO" id="GO:0140911">
    <property type="term" value="F:pore-forming activity"/>
    <property type="evidence" value="ECO:0007669"/>
    <property type="project" value="InterPro"/>
</dbReference>
<keyword evidence="4 8" id="KW-0812">Transmembrane</keyword>
<evidence type="ECO:0000256" key="6">
    <source>
        <dbReference type="ARBA" id="ARBA00023136"/>
    </source>
</evidence>
<feature type="transmembrane region" description="Helical" evidence="8">
    <location>
        <begin position="132"/>
        <end position="149"/>
    </location>
</feature>
<keyword evidence="7" id="KW-0862">Zinc</keyword>
<comment type="similarity">
    <text evidence="2">Belongs to the UPF0073 (Hly-III) family.</text>
</comment>
<gene>
    <name evidence="9" type="ORF">H8718_10215</name>
</gene>
<accession>A0A926EHU4</accession>
<keyword evidence="3" id="KW-1003">Cell membrane</keyword>
<keyword evidence="6 8" id="KW-0472">Membrane</keyword>
<dbReference type="Proteomes" id="UP000655830">
    <property type="component" value="Unassembled WGS sequence"/>
</dbReference>
<dbReference type="RefSeq" id="WP_249332797.1">
    <property type="nucleotide sequence ID" value="NZ_JACRSY010000014.1"/>
</dbReference>